<comment type="caution">
    <text evidence="1">The sequence shown here is derived from an EMBL/GenBank/DDBJ whole genome shotgun (WGS) entry which is preliminary data.</text>
</comment>
<dbReference type="EMBL" id="JACGWJ010000019">
    <property type="protein sequence ID" value="KAL0345513.1"/>
    <property type="molecule type" value="Genomic_DNA"/>
</dbReference>
<evidence type="ECO:0000313" key="1">
    <source>
        <dbReference type="EMBL" id="KAL0345513.1"/>
    </source>
</evidence>
<protein>
    <submittedName>
        <fullName evidence="1">Uncharacterized protein</fullName>
    </submittedName>
</protein>
<gene>
    <name evidence="1" type="ORF">Sradi_4382600</name>
</gene>
<name>A0AAW2NQJ9_SESRA</name>
<dbReference type="PANTHER" id="PTHR33437:SF2">
    <property type="entry name" value="OS06G0361200 PROTEIN"/>
    <property type="match status" value="1"/>
</dbReference>
<proteinExistence type="predicted"/>
<dbReference type="AlphaFoldDB" id="A0AAW2NQJ9"/>
<reference evidence="1" key="1">
    <citation type="submission" date="2020-06" db="EMBL/GenBank/DDBJ databases">
        <authorList>
            <person name="Li T."/>
            <person name="Hu X."/>
            <person name="Zhang T."/>
            <person name="Song X."/>
            <person name="Zhang H."/>
            <person name="Dai N."/>
            <person name="Sheng W."/>
            <person name="Hou X."/>
            <person name="Wei L."/>
        </authorList>
    </citation>
    <scope>NUCLEOTIDE SEQUENCE</scope>
    <source>
        <strain evidence="1">G02</strain>
        <tissue evidence="1">Leaf</tissue>
    </source>
</reference>
<reference evidence="1" key="2">
    <citation type="journal article" date="2024" name="Plant">
        <title>Genomic evolution and insights into agronomic trait innovations of Sesamum species.</title>
        <authorList>
            <person name="Miao H."/>
            <person name="Wang L."/>
            <person name="Qu L."/>
            <person name="Liu H."/>
            <person name="Sun Y."/>
            <person name="Le M."/>
            <person name="Wang Q."/>
            <person name="Wei S."/>
            <person name="Zheng Y."/>
            <person name="Lin W."/>
            <person name="Duan Y."/>
            <person name="Cao H."/>
            <person name="Xiong S."/>
            <person name="Wang X."/>
            <person name="Wei L."/>
            <person name="Li C."/>
            <person name="Ma Q."/>
            <person name="Ju M."/>
            <person name="Zhao R."/>
            <person name="Li G."/>
            <person name="Mu C."/>
            <person name="Tian Q."/>
            <person name="Mei H."/>
            <person name="Zhang T."/>
            <person name="Gao T."/>
            <person name="Zhang H."/>
        </authorList>
    </citation>
    <scope>NUCLEOTIDE SEQUENCE</scope>
    <source>
        <strain evidence="1">G02</strain>
    </source>
</reference>
<sequence length="132" mass="15786">MTNYMHQLTLKHLQDQEYTFPDSNVPYIFNELLEKKLIELLELKRLNEARRVNNPKYYKYHRVVSYPIERCFTTKEKIIALDKEGKIILDIEEMRPKAMPSENNKMLSRATNDEALTRGKYKVKKPPYSISF</sequence>
<organism evidence="1">
    <name type="scientific">Sesamum radiatum</name>
    <name type="common">Black benniseed</name>
    <dbReference type="NCBI Taxonomy" id="300843"/>
    <lineage>
        <taxon>Eukaryota</taxon>
        <taxon>Viridiplantae</taxon>
        <taxon>Streptophyta</taxon>
        <taxon>Embryophyta</taxon>
        <taxon>Tracheophyta</taxon>
        <taxon>Spermatophyta</taxon>
        <taxon>Magnoliopsida</taxon>
        <taxon>eudicotyledons</taxon>
        <taxon>Gunneridae</taxon>
        <taxon>Pentapetalae</taxon>
        <taxon>asterids</taxon>
        <taxon>lamiids</taxon>
        <taxon>Lamiales</taxon>
        <taxon>Pedaliaceae</taxon>
        <taxon>Sesamum</taxon>
    </lineage>
</organism>
<accession>A0AAW2NQJ9</accession>
<dbReference type="PANTHER" id="PTHR33437">
    <property type="entry name" value="OS06G0361200 PROTEIN"/>
    <property type="match status" value="1"/>
</dbReference>